<gene>
    <name evidence="1" type="ORF">L2E82_30788</name>
</gene>
<dbReference type="EMBL" id="CM042013">
    <property type="protein sequence ID" value="KAI3740360.1"/>
    <property type="molecule type" value="Genomic_DNA"/>
</dbReference>
<protein>
    <submittedName>
        <fullName evidence="1">Uncharacterized protein</fullName>
    </submittedName>
</protein>
<sequence length="116" mass="13411">MNRHLPPYGEWTEVRQRRFKGTCKTIAPEIPTLFVSKLPTSMQKEEINEKFSRYAQVVDVYLTTKKDAGGNHFAFARFGGVNKATEIIMQVKGIMLKGMRLEVNIDIFKRRMEGDK</sequence>
<reference evidence="2" key="1">
    <citation type="journal article" date="2022" name="Mol. Ecol. Resour.">
        <title>The genomes of chicory, endive, great burdock and yacon provide insights into Asteraceae palaeo-polyploidization history and plant inulin production.</title>
        <authorList>
            <person name="Fan W."/>
            <person name="Wang S."/>
            <person name="Wang H."/>
            <person name="Wang A."/>
            <person name="Jiang F."/>
            <person name="Liu H."/>
            <person name="Zhao H."/>
            <person name="Xu D."/>
            <person name="Zhang Y."/>
        </authorList>
    </citation>
    <scope>NUCLEOTIDE SEQUENCE [LARGE SCALE GENOMIC DNA]</scope>
    <source>
        <strain evidence="2">cv. Punajuju</strain>
    </source>
</reference>
<keyword evidence="2" id="KW-1185">Reference proteome</keyword>
<proteinExistence type="predicted"/>
<accession>A0ACB9D1P7</accession>
<evidence type="ECO:0000313" key="2">
    <source>
        <dbReference type="Proteomes" id="UP001055811"/>
    </source>
</evidence>
<dbReference type="Proteomes" id="UP001055811">
    <property type="component" value="Linkage Group LG05"/>
</dbReference>
<organism evidence="1 2">
    <name type="scientific">Cichorium intybus</name>
    <name type="common">Chicory</name>
    <dbReference type="NCBI Taxonomy" id="13427"/>
    <lineage>
        <taxon>Eukaryota</taxon>
        <taxon>Viridiplantae</taxon>
        <taxon>Streptophyta</taxon>
        <taxon>Embryophyta</taxon>
        <taxon>Tracheophyta</taxon>
        <taxon>Spermatophyta</taxon>
        <taxon>Magnoliopsida</taxon>
        <taxon>eudicotyledons</taxon>
        <taxon>Gunneridae</taxon>
        <taxon>Pentapetalae</taxon>
        <taxon>asterids</taxon>
        <taxon>campanulids</taxon>
        <taxon>Asterales</taxon>
        <taxon>Asteraceae</taxon>
        <taxon>Cichorioideae</taxon>
        <taxon>Cichorieae</taxon>
        <taxon>Cichoriinae</taxon>
        <taxon>Cichorium</taxon>
    </lineage>
</organism>
<comment type="caution">
    <text evidence="1">The sequence shown here is derived from an EMBL/GenBank/DDBJ whole genome shotgun (WGS) entry which is preliminary data.</text>
</comment>
<name>A0ACB9D1P7_CICIN</name>
<evidence type="ECO:0000313" key="1">
    <source>
        <dbReference type="EMBL" id="KAI3740360.1"/>
    </source>
</evidence>
<reference evidence="1 2" key="2">
    <citation type="journal article" date="2022" name="Mol. Ecol. Resour.">
        <title>The genomes of chicory, endive, great burdock and yacon provide insights into Asteraceae paleo-polyploidization history and plant inulin production.</title>
        <authorList>
            <person name="Fan W."/>
            <person name="Wang S."/>
            <person name="Wang H."/>
            <person name="Wang A."/>
            <person name="Jiang F."/>
            <person name="Liu H."/>
            <person name="Zhao H."/>
            <person name="Xu D."/>
            <person name="Zhang Y."/>
        </authorList>
    </citation>
    <scope>NUCLEOTIDE SEQUENCE [LARGE SCALE GENOMIC DNA]</scope>
    <source>
        <strain evidence="2">cv. Punajuju</strain>
        <tissue evidence="1">Leaves</tissue>
    </source>
</reference>